<dbReference type="Gene3D" id="3.40.720.10">
    <property type="entry name" value="Alkaline Phosphatase, subunit A"/>
    <property type="match status" value="1"/>
</dbReference>
<sequence>MGAGKGLFQARSKRSIIIICVLAVSIVTVILGLGLGLGLQLEKCKNKVEVPTTCKNRCYEPYEEGSKACRCDKPCVESNNCCQDFEAICLQPAQQWECTRARCGEKPIQESKCHCSEDCLSLGSCCTNYKNVCQGKSQWVEDPCEEITAPQCPASFLKQPVILISLDGFQAEYLQTWNKIIPVIEKLKTCGTHSPYMQASFPTMTFPNHYTIVTGMYPESHGVVDNSMYDPVFNASFSLSNSEKSNPRWYLGQPIWLTAMYQELKAGTFFWPGSDVKVNGSFPTIYEPYNGKVPFEERVYTVLKWLSLPEKERPHFYTLYLEEPDKSGHNSGPVSGGVIEALQGVDEIMGQLMNGLKQLNLHKCVNILLVADHGMEATSCQRMEFLNDYISNVKDLFIYQGAFGRIRAAKPEDQQTFDSAALVANLTCKKPEQQFKAFLKEHTPKRYHYANSRRIEDITLLVDAQWLVARNKVSYTYCNGGTHGYDNDYSSMQAIFIAYGPKFLYKTEVEPFANVEVYNLMCDLLEVHPAPNNGTHGSMNHLLRKPWFNPSFPTEMTEPGSCPLITLTPGDKLNCSCLAMDTINKNERLNLTAVEVTASGQKHMPFGRPRVLRSSEDYCLLYQLGYVSAYNKKTLMPTWTSFTVEKPTDLNPLPGIIPNCLRADVRVPANQSLRCDFNADDTNIAEAFLYPPNLNKTQDEQYDALLMSNVVPMYPAFKRIWNYFHSVLLKKYASQYNGVNVVSGPAFDFNSDGRFDTPDQFRRFINGTNIPVPTHYFAVLTSCDNRSQPVLECKKALQTVSFIMSHRQDNSEVCNNQDDESKWVENLLWFHQSKVTDVEWITGLDFYQNSNRSVPDLLRMKTRPTSAIHRVV</sequence>
<dbReference type="PROSITE" id="PS50958">
    <property type="entry name" value="SMB_2"/>
    <property type="match status" value="2"/>
</dbReference>
<dbReference type="FunFam" id="4.10.410.20:FF:000001">
    <property type="entry name" value="Ectonucleotide pyrophosphatase/phosphodiesterase family member 2"/>
    <property type="match status" value="1"/>
</dbReference>
<keyword evidence="6" id="KW-0325">Glycoprotein</keyword>
<keyword evidence="7" id="KW-0472">Membrane</keyword>
<keyword evidence="3" id="KW-0479">Metal-binding</keyword>
<accession>A0AAD8GF80</accession>
<dbReference type="EMBL" id="JAGXEW010000003">
    <property type="protein sequence ID" value="KAK1173325.1"/>
    <property type="molecule type" value="Genomic_DNA"/>
</dbReference>
<dbReference type="Gene3D" id="4.10.410.20">
    <property type="match status" value="2"/>
</dbReference>
<keyword evidence="4" id="KW-0378">Hydrolase</keyword>
<comment type="subcellular location">
    <subcellularLocation>
        <location evidence="1">Secreted</location>
    </subcellularLocation>
</comment>
<evidence type="ECO:0000256" key="5">
    <source>
        <dbReference type="ARBA" id="ARBA00023157"/>
    </source>
</evidence>
<keyword evidence="7" id="KW-1133">Transmembrane helix</keyword>
<dbReference type="GO" id="GO:0009143">
    <property type="term" value="P:nucleoside triphosphate catabolic process"/>
    <property type="evidence" value="ECO:0007669"/>
    <property type="project" value="TreeGrafter"/>
</dbReference>
<dbReference type="GO" id="GO:0046872">
    <property type="term" value="F:metal ion binding"/>
    <property type="evidence" value="ECO:0007669"/>
    <property type="project" value="UniProtKB-KW"/>
</dbReference>
<organism evidence="9 10">
    <name type="scientific">Acipenser oxyrinchus oxyrinchus</name>
    <dbReference type="NCBI Taxonomy" id="40147"/>
    <lineage>
        <taxon>Eukaryota</taxon>
        <taxon>Metazoa</taxon>
        <taxon>Chordata</taxon>
        <taxon>Craniata</taxon>
        <taxon>Vertebrata</taxon>
        <taxon>Euteleostomi</taxon>
        <taxon>Actinopterygii</taxon>
        <taxon>Chondrostei</taxon>
        <taxon>Acipenseriformes</taxon>
        <taxon>Acipenseridae</taxon>
        <taxon>Acipenser</taxon>
    </lineage>
</organism>
<dbReference type="SMART" id="SM00201">
    <property type="entry name" value="SO"/>
    <property type="match status" value="2"/>
</dbReference>
<keyword evidence="2" id="KW-0964">Secreted</keyword>
<dbReference type="InterPro" id="IPR044929">
    <property type="entry name" value="DNA/RNA_non-sp_Endonuclease_sf"/>
</dbReference>
<feature type="transmembrane region" description="Helical" evidence="7">
    <location>
        <begin position="16"/>
        <end position="39"/>
    </location>
</feature>
<evidence type="ECO:0000256" key="2">
    <source>
        <dbReference type="ARBA" id="ARBA00022525"/>
    </source>
</evidence>
<gene>
    <name evidence="9" type="primary">ENPP3</name>
    <name evidence="9" type="ORF">AOXY_G3413</name>
</gene>
<dbReference type="CDD" id="cd00091">
    <property type="entry name" value="NUC"/>
    <property type="match status" value="1"/>
</dbReference>
<dbReference type="AlphaFoldDB" id="A0AAD8GF80"/>
<evidence type="ECO:0000256" key="7">
    <source>
        <dbReference type="SAM" id="Phobius"/>
    </source>
</evidence>
<dbReference type="PANTHER" id="PTHR10151">
    <property type="entry name" value="ECTONUCLEOTIDE PYROPHOSPHATASE/PHOSPHODIESTERASE"/>
    <property type="match status" value="1"/>
</dbReference>
<name>A0AAD8GF80_ACIOX</name>
<dbReference type="Pfam" id="PF01663">
    <property type="entry name" value="Phosphodiest"/>
    <property type="match status" value="1"/>
</dbReference>
<dbReference type="InterPro" id="IPR020821">
    <property type="entry name" value="ENPP1-3/EXOG-like_nuc-like"/>
</dbReference>
<dbReference type="SUPFAM" id="SSF90188">
    <property type="entry name" value="Somatomedin B domain"/>
    <property type="match status" value="2"/>
</dbReference>
<dbReference type="SMART" id="SM00892">
    <property type="entry name" value="Endonuclease_NS"/>
    <property type="match status" value="1"/>
</dbReference>
<evidence type="ECO:0000256" key="4">
    <source>
        <dbReference type="ARBA" id="ARBA00022801"/>
    </source>
</evidence>
<dbReference type="PROSITE" id="PS00524">
    <property type="entry name" value="SMB_1"/>
    <property type="match status" value="2"/>
</dbReference>
<dbReference type="SUPFAM" id="SSF53649">
    <property type="entry name" value="Alkaline phosphatase-like"/>
    <property type="match status" value="1"/>
</dbReference>
<protein>
    <submittedName>
        <fullName evidence="9">Venom phosphodiesterase</fullName>
    </submittedName>
</protein>
<dbReference type="Proteomes" id="UP001230051">
    <property type="component" value="Unassembled WGS sequence"/>
</dbReference>
<evidence type="ECO:0000256" key="1">
    <source>
        <dbReference type="ARBA" id="ARBA00004613"/>
    </source>
</evidence>
<evidence type="ECO:0000256" key="3">
    <source>
        <dbReference type="ARBA" id="ARBA00022723"/>
    </source>
</evidence>
<dbReference type="SUPFAM" id="SSF54060">
    <property type="entry name" value="His-Me finger endonucleases"/>
    <property type="match status" value="1"/>
</dbReference>
<keyword evidence="7" id="KW-0812">Transmembrane</keyword>
<proteinExistence type="predicted"/>
<dbReference type="CDD" id="cd16018">
    <property type="entry name" value="Enpp"/>
    <property type="match status" value="1"/>
</dbReference>
<keyword evidence="10" id="KW-1185">Reference proteome</keyword>
<dbReference type="InterPro" id="IPR036024">
    <property type="entry name" value="Somatomedin_B-like_dom_sf"/>
</dbReference>
<dbReference type="GO" id="GO:0047429">
    <property type="term" value="F:nucleoside triphosphate diphosphatase activity"/>
    <property type="evidence" value="ECO:0007669"/>
    <property type="project" value="TreeGrafter"/>
</dbReference>
<evidence type="ECO:0000313" key="10">
    <source>
        <dbReference type="Proteomes" id="UP001230051"/>
    </source>
</evidence>
<dbReference type="Pfam" id="PF01223">
    <property type="entry name" value="Endonuclease_NS"/>
    <property type="match status" value="1"/>
</dbReference>
<dbReference type="InterPro" id="IPR002591">
    <property type="entry name" value="Phosphodiest/P_Trfase"/>
</dbReference>
<dbReference type="GO" id="GO:0005576">
    <property type="term" value="C:extracellular region"/>
    <property type="evidence" value="ECO:0007669"/>
    <property type="project" value="UniProtKB-SubCell"/>
</dbReference>
<dbReference type="PANTHER" id="PTHR10151:SF107">
    <property type="entry name" value="ECTONUCLEOTIDE PYROPHOSPHATASE_PHOSPHODIESTERASE FAMILY MEMBER 3"/>
    <property type="match status" value="1"/>
</dbReference>
<evidence type="ECO:0000259" key="8">
    <source>
        <dbReference type="PROSITE" id="PS50958"/>
    </source>
</evidence>
<dbReference type="SMART" id="SM00477">
    <property type="entry name" value="NUC"/>
    <property type="match status" value="1"/>
</dbReference>
<dbReference type="InterPro" id="IPR001604">
    <property type="entry name" value="Endo_G_ENPP1-like_dom"/>
</dbReference>
<dbReference type="InterPro" id="IPR001212">
    <property type="entry name" value="Somatomedin_B_dom"/>
</dbReference>
<keyword evidence="5" id="KW-1015">Disulfide bond</keyword>
<dbReference type="InterPro" id="IPR044925">
    <property type="entry name" value="His-Me_finger_sf"/>
</dbReference>
<dbReference type="GO" id="GO:0003676">
    <property type="term" value="F:nucleic acid binding"/>
    <property type="evidence" value="ECO:0007669"/>
    <property type="project" value="InterPro"/>
</dbReference>
<feature type="domain" description="SMB" evidence="8">
    <location>
        <begin position="50"/>
        <end position="93"/>
    </location>
</feature>
<evidence type="ECO:0000256" key="6">
    <source>
        <dbReference type="ARBA" id="ARBA00023180"/>
    </source>
</evidence>
<dbReference type="InterPro" id="IPR017850">
    <property type="entry name" value="Alkaline_phosphatase_core_sf"/>
</dbReference>
<dbReference type="Pfam" id="PF01033">
    <property type="entry name" value="Somatomedin_B"/>
    <property type="match status" value="2"/>
</dbReference>
<comment type="caution">
    <text evidence="9">The sequence shown here is derived from an EMBL/GenBank/DDBJ whole genome shotgun (WGS) entry which is preliminary data.</text>
</comment>
<reference evidence="9" key="1">
    <citation type="submission" date="2022-02" db="EMBL/GenBank/DDBJ databases">
        <title>Atlantic sturgeon de novo genome assembly.</title>
        <authorList>
            <person name="Stock M."/>
            <person name="Klopp C."/>
            <person name="Guiguen Y."/>
            <person name="Cabau C."/>
            <person name="Parinello H."/>
            <person name="Santidrian Yebra-Pimentel E."/>
            <person name="Kuhl H."/>
            <person name="Dirks R.P."/>
            <person name="Guessner J."/>
            <person name="Wuertz S."/>
            <person name="Du K."/>
            <person name="Schartl M."/>
        </authorList>
    </citation>
    <scope>NUCLEOTIDE SEQUENCE</scope>
    <source>
        <strain evidence="9">STURGEONOMICS-FGT-2020</strain>
        <tissue evidence="9">Whole blood</tissue>
    </source>
</reference>
<dbReference type="Gene3D" id="3.40.570.10">
    <property type="entry name" value="Extracellular Endonuclease, subunit A"/>
    <property type="match status" value="1"/>
</dbReference>
<evidence type="ECO:0000313" key="9">
    <source>
        <dbReference type="EMBL" id="KAK1173325.1"/>
    </source>
</evidence>
<feature type="domain" description="SMB" evidence="8">
    <location>
        <begin position="94"/>
        <end position="138"/>
    </location>
</feature>